<dbReference type="GO" id="GO:0098552">
    <property type="term" value="C:side of membrane"/>
    <property type="evidence" value="ECO:0007669"/>
    <property type="project" value="UniProtKB-KW"/>
</dbReference>
<dbReference type="AlphaFoldDB" id="A0A218W8B7"/>
<dbReference type="InterPro" id="IPR045003">
    <property type="entry name" value="FLA_A"/>
</dbReference>
<keyword evidence="7" id="KW-0472">Membrane</keyword>
<comment type="function">
    <text evidence="8">May be a cell surface adhesion protein.</text>
</comment>
<dbReference type="PROSITE" id="PS50213">
    <property type="entry name" value="FAS1"/>
    <property type="match status" value="1"/>
</dbReference>
<reference evidence="13 15" key="3">
    <citation type="submission" date="2017-11" db="EMBL/GenBank/DDBJ databases">
        <title>De-novo sequencing of pomegranate (Punica granatum L.) genome.</title>
        <authorList>
            <person name="Akparov Z."/>
            <person name="Amiraslanov A."/>
            <person name="Hajiyeva S."/>
            <person name="Abbasov M."/>
            <person name="Kaur K."/>
            <person name="Hamwieh A."/>
            <person name="Solovyev V."/>
            <person name="Salamov A."/>
            <person name="Braich B."/>
            <person name="Kosarev P."/>
            <person name="Mahmoud A."/>
            <person name="Hajiyev E."/>
            <person name="Babayeva S."/>
            <person name="Izzatullayeva V."/>
            <person name="Mammadov A."/>
            <person name="Mammadov A."/>
            <person name="Sharifova S."/>
            <person name="Ojaghi J."/>
            <person name="Eynullazada K."/>
            <person name="Bayramov B."/>
            <person name="Abdulazimova A."/>
            <person name="Shahmuradov I."/>
        </authorList>
    </citation>
    <scope>NUCLEOTIDE SEQUENCE [LARGE SCALE GENOMIC DNA]</scope>
    <source>
        <strain evidence="13">AG2017</strain>
        <strain evidence="15">cv. AG2017</strain>
        <tissue evidence="13">Leaf</tissue>
    </source>
</reference>
<dbReference type="PANTHER" id="PTHR32077:SF65">
    <property type="entry name" value="FASCICLIN-LIKE ARABINOGALACTAN PROTEIN 11"/>
    <property type="match status" value="1"/>
</dbReference>
<evidence type="ECO:0000256" key="9">
    <source>
        <dbReference type="SAM" id="MobiDB-lite"/>
    </source>
</evidence>
<dbReference type="STRING" id="22663.A0A218W8B7"/>
<feature type="region of interest" description="Disordered" evidence="9">
    <location>
        <begin position="183"/>
        <end position="206"/>
    </location>
</feature>
<comment type="caution">
    <text evidence="12">The sequence shown here is derived from an EMBL/GenBank/DDBJ whole genome shotgun (WGS) entry which is preliminary data.</text>
</comment>
<evidence type="ECO:0000256" key="1">
    <source>
        <dbReference type="ARBA" id="ARBA00004609"/>
    </source>
</evidence>
<name>A0A218W8B7_PUNGR</name>
<evidence type="ECO:0000313" key="14">
    <source>
        <dbReference type="Proteomes" id="UP000197138"/>
    </source>
</evidence>
<dbReference type="PANTHER" id="PTHR32077">
    <property type="entry name" value="FASCICLIN-LIKE ARABINOGALACTAN PROTEIN"/>
    <property type="match status" value="1"/>
</dbReference>
<keyword evidence="6" id="KW-0325">Glycoprotein</keyword>
<evidence type="ECO:0000256" key="3">
    <source>
        <dbReference type="ARBA" id="ARBA00022475"/>
    </source>
</evidence>
<evidence type="ECO:0000256" key="4">
    <source>
        <dbReference type="ARBA" id="ARBA00022622"/>
    </source>
</evidence>
<dbReference type="EMBL" id="PGOL01001981">
    <property type="protein sequence ID" value="PKI51984.1"/>
    <property type="molecule type" value="Genomic_DNA"/>
</dbReference>
<dbReference type="SUPFAM" id="SSF82153">
    <property type="entry name" value="FAS1 domain"/>
    <property type="match status" value="1"/>
</dbReference>
<dbReference type="GO" id="GO:0009834">
    <property type="term" value="P:plant-type secondary cell wall biogenesis"/>
    <property type="evidence" value="ECO:0007669"/>
    <property type="project" value="TreeGrafter"/>
</dbReference>
<dbReference type="OrthoDB" id="286301at2759"/>
<feature type="chain" id="PRO_5014071606" description="FAS1 domain-containing protein" evidence="10">
    <location>
        <begin position="26"/>
        <end position="237"/>
    </location>
</feature>
<accession>A0A218W8B7</accession>
<dbReference type="EMBL" id="MTKT01004939">
    <property type="protein sequence ID" value="OWM68886.1"/>
    <property type="molecule type" value="Genomic_DNA"/>
</dbReference>
<keyword evidence="4" id="KW-0336">GPI-anchor</keyword>
<organism evidence="12 14">
    <name type="scientific">Punica granatum</name>
    <name type="common">Pomegranate</name>
    <dbReference type="NCBI Taxonomy" id="22663"/>
    <lineage>
        <taxon>Eukaryota</taxon>
        <taxon>Viridiplantae</taxon>
        <taxon>Streptophyta</taxon>
        <taxon>Embryophyta</taxon>
        <taxon>Tracheophyta</taxon>
        <taxon>Spermatophyta</taxon>
        <taxon>Magnoliopsida</taxon>
        <taxon>eudicotyledons</taxon>
        <taxon>Gunneridae</taxon>
        <taxon>Pentapetalae</taxon>
        <taxon>rosids</taxon>
        <taxon>malvids</taxon>
        <taxon>Myrtales</taxon>
        <taxon>Lythraceae</taxon>
        <taxon>Punica</taxon>
    </lineage>
</organism>
<feature type="compositionally biased region" description="Pro residues" evidence="9">
    <location>
        <begin position="184"/>
        <end position="194"/>
    </location>
</feature>
<keyword evidence="6" id="KW-0654">Proteoglycan</keyword>
<evidence type="ECO:0000259" key="11">
    <source>
        <dbReference type="PROSITE" id="PS50213"/>
    </source>
</evidence>
<dbReference type="InterPro" id="IPR000782">
    <property type="entry name" value="FAS1_domain"/>
</dbReference>
<dbReference type="SMART" id="SM00554">
    <property type="entry name" value="FAS1"/>
    <property type="match status" value="1"/>
</dbReference>
<proteinExistence type="inferred from homology"/>
<protein>
    <recommendedName>
        <fullName evidence="11">FAS1 domain-containing protein</fullName>
    </recommendedName>
</protein>
<evidence type="ECO:0000313" key="13">
    <source>
        <dbReference type="EMBL" id="PKI51984.1"/>
    </source>
</evidence>
<reference evidence="14" key="1">
    <citation type="journal article" date="2017" name="Plant J.">
        <title>The pomegranate (Punica granatum L.) genome and the genomics of punicalagin biosynthesis.</title>
        <authorList>
            <person name="Qin G."/>
            <person name="Xu C."/>
            <person name="Ming R."/>
            <person name="Tang H."/>
            <person name="Guyot R."/>
            <person name="Kramer E.M."/>
            <person name="Hu Y."/>
            <person name="Yi X."/>
            <person name="Qi Y."/>
            <person name="Xu X."/>
            <person name="Gao Z."/>
            <person name="Pan H."/>
            <person name="Jian J."/>
            <person name="Tian Y."/>
            <person name="Yue Z."/>
            <person name="Xu Y."/>
        </authorList>
    </citation>
    <scope>NUCLEOTIDE SEQUENCE [LARGE SCALE GENOMIC DNA]</scope>
    <source>
        <strain evidence="14">cv. Dabenzi</strain>
    </source>
</reference>
<evidence type="ECO:0000256" key="8">
    <source>
        <dbReference type="ARBA" id="ARBA00024686"/>
    </source>
</evidence>
<dbReference type="Pfam" id="PF02469">
    <property type="entry name" value="Fasciclin"/>
    <property type="match status" value="1"/>
</dbReference>
<sequence length="237" mass="24688">MATMKQLLCPSLALALLIISTSTSAQLSPDSPPSPTDITKVLEKAGHFTALLRLLRTTHMTGQILTQLKASANGLTFLAPTDAAFSTLKAGALNTLTDKQQVQLVQFHVISVYLPKPAFQTVSNPLRTIADGLNDGKFPLNVTVGGDGSIKLSTGIDEASVGTELYSDGQLAMYEVDKVLQPPSIFPPAPPPQPQKAAEEQPTSVVGSSAAPRSLINGVVEMAATVGIAALGAAVYL</sequence>
<dbReference type="Proteomes" id="UP000197138">
    <property type="component" value="Unassembled WGS sequence"/>
</dbReference>
<evidence type="ECO:0000313" key="12">
    <source>
        <dbReference type="EMBL" id="OWM68886.1"/>
    </source>
</evidence>
<dbReference type="Proteomes" id="UP000233551">
    <property type="component" value="Unassembled WGS sequence"/>
</dbReference>
<evidence type="ECO:0000256" key="6">
    <source>
        <dbReference type="ARBA" id="ARBA00022974"/>
    </source>
</evidence>
<evidence type="ECO:0000256" key="2">
    <source>
        <dbReference type="ARBA" id="ARBA00007843"/>
    </source>
</evidence>
<dbReference type="GO" id="GO:0005886">
    <property type="term" value="C:plasma membrane"/>
    <property type="evidence" value="ECO:0007669"/>
    <property type="project" value="UniProtKB-SubCell"/>
</dbReference>
<keyword evidence="15" id="KW-1185">Reference proteome</keyword>
<evidence type="ECO:0000256" key="10">
    <source>
        <dbReference type="SAM" id="SignalP"/>
    </source>
</evidence>
<dbReference type="GeneID" id="116210813"/>
<feature type="domain" description="FAS1" evidence="11">
    <location>
        <begin position="35"/>
        <end position="180"/>
    </location>
</feature>
<gene>
    <name evidence="12" type="ORF">CDL15_Pgr025073</name>
    <name evidence="13" type="ORF">CRG98_027636</name>
</gene>
<reference evidence="12" key="2">
    <citation type="submission" date="2017-06" db="EMBL/GenBank/DDBJ databases">
        <title>The pomegranate genome and the genomics of punicalagin biosynthesis.</title>
        <authorList>
            <person name="Xu C."/>
        </authorList>
    </citation>
    <scope>NUCLEOTIDE SEQUENCE [LARGE SCALE GENOMIC DNA]</scope>
    <source>
        <tissue evidence="12">Fresh leaf</tissue>
    </source>
</reference>
<evidence type="ECO:0000256" key="5">
    <source>
        <dbReference type="ARBA" id="ARBA00022729"/>
    </source>
</evidence>
<comment type="subcellular location">
    <subcellularLocation>
        <location evidence="1">Cell membrane</location>
        <topology evidence="1">Lipid-anchor</topology>
        <topology evidence="1">GPI-anchor</topology>
    </subcellularLocation>
</comment>
<keyword evidence="4" id="KW-0449">Lipoprotein</keyword>
<evidence type="ECO:0000313" key="15">
    <source>
        <dbReference type="Proteomes" id="UP000233551"/>
    </source>
</evidence>
<keyword evidence="5 10" id="KW-0732">Signal</keyword>
<dbReference type="Gene3D" id="2.30.180.10">
    <property type="entry name" value="FAS1 domain"/>
    <property type="match status" value="1"/>
</dbReference>
<evidence type="ECO:0000256" key="7">
    <source>
        <dbReference type="ARBA" id="ARBA00023136"/>
    </source>
</evidence>
<comment type="similarity">
    <text evidence="2">Belongs to the fasciclin-like AGP family.</text>
</comment>
<keyword evidence="3" id="KW-1003">Cell membrane</keyword>
<feature type="signal peptide" evidence="10">
    <location>
        <begin position="1"/>
        <end position="25"/>
    </location>
</feature>
<dbReference type="InterPro" id="IPR036378">
    <property type="entry name" value="FAS1_dom_sf"/>
</dbReference>